<comment type="similarity">
    <text evidence="5 16">Belongs to the D-alanine--D-alanine ligase family.</text>
</comment>
<evidence type="ECO:0000256" key="5">
    <source>
        <dbReference type="ARBA" id="ARBA00010871"/>
    </source>
</evidence>
<evidence type="ECO:0000256" key="7">
    <source>
        <dbReference type="ARBA" id="ARBA00022723"/>
    </source>
</evidence>
<keyword evidence="20" id="KW-1185">Reference proteome</keyword>
<comment type="pathway">
    <text evidence="4 16">Cell wall biogenesis; peptidoglycan biosynthesis.</text>
</comment>
<evidence type="ECO:0000256" key="4">
    <source>
        <dbReference type="ARBA" id="ARBA00004752"/>
    </source>
</evidence>
<evidence type="ECO:0000256" key="10">
    <source>
        <dbReference type="ARBA" id="ARBA00022842"/>
    </source>
</evidence>
<keyword evidence="11 16" id="KW-0133">Cell shape</keyword>
<comment type="catalytic activity">
    <reaction evidence="15 16">
        <text>2 D-alanine + ATP = D-alanyl-D-alanine + ADP + phosphate + H(+)</text>
        <dbReference type="Rhea" id="RHEA:11224"/>
        <dbReference type="ChEBI" id="CHEBI:15378"/>
        <dbReference type="ChEBI" id="CHEBI:30616"/>
        <dbReference type="ChEBI" id="CHEBI:43474"/>
        <dbReference type="ChEBI" id="CHEBI:57416"/>
        <dbReference type="ChEBI" id="CHEBI:57822"/>
        <dbReference type="ChEBI" id="CHEBI:456216"/>
        <dbReference type="EC" id="6.3.2.4"/>
    </reaction>
</comment>
<keyword evidence="10" id="KW-0460">Magnesium</keyword>
<evidence type="ECO:0000313" key="20">
    <source>
        <dbReference type="Proteomes" id="UP001529491"/>
    </source>
</evidence>
<dbReference type="InterPro" id="IPR011761">
    <property type="entry name" value="ATP-grasp"/>
</dbReference>
<evidence type="ECO:0000256" key="1">
    <source>
        <dbReference type="ARBA" id="ARBA00001936"/>
    </source>
</evidence>
<dbReference type="InterPro" id="IPR005905">
    <property type="entry name" value="D_ala_D_ala"/>
</dbReference>
<dbReference type="NCBIfam" id="NF002527">
    <property type="entry name" value="PRK01966.1-3"/>
    <property type="match status" value="1"/>
</dbReference>
<keyword evidence="8 17" id="KW-0547">Nucleotide-binding</keyword>
<dbReference type="SUPFAM" id="SSF56059">
    <property type="entry name" value="Glutathione synthetase ATP-binding domain-like"/>
    <property type="match status" value="1"/>
</dbReference>
<evidence type="ECO:0000256" key="3">
    <source>
        <dbReference type="ARBA" id="ARBA00003921"/>
    </source>
</evidence>
<keyword evidence="13" id="KW-0464">Manganese</keyword>
<evidence type="ECO:0000256" key="8">
    <source>
        <dbReference type="ARBA" id="ARBA00022741"/>
    </source>
</evidence>
<evidence type="ECO:0000256" key="16">
    <source>
        <dbReference type="HAMAP-Rule" id="MF_00047"/>
    </source>
</evidence>
<keyword evidence="14 16" id="KW-0961">Cell wall biogenesis/degradation</keyword>
<dbReference type="NCBIfam" id="NF002528">
    <property type="entry name" value="PRK01966.1-4"/>
    <property type="match status" value="1"/>
</dbReference>
<dbReference type="Gene3D" id="3.30.470.20">
    <property type="entry name" value="ATP-grasp fold, B domain"/>
    <property type="match status" value="1"/>
</dbReference>
<proteinExistence type="inferred from homology"/>
<evidence type="ECO:0000256" key="9">
    <source>
        <dbReference type="ARBA" id="ARBA00022840"/>
    </source>
</evidence>
<dbReference type="HAMAP" id="MF_00047">
    <property type="entry name" value="Dala_Dala_lig"/>
    <property type="match status" value="1"/>
</dbReference>
<dbReference type="PROSITE" id="PS00844">
    <property type="entry name" value="DALA_DALA_LIGASE_2"/>
    <property type="match status" value="1"/>
</dbReference>
<evidence type="ECO:0000256" key="17">
    <source>
        <dbReference type="PROSITE-ProRule" id="PRU00409"/>
    </source>
</evidence>
<dbReference type="EMBL" id="CP136522">
    <property type="protein sequence ID" value="WOT03742.1"/>
    <property type="molecule type" value="Genomic_DNA"/>
</dbReference>
<organism evidence="19 20">
    <name type="scientific">Shewanella youngdeokensis</name>
    <dbReference type="NCBI Taxonomy" id="2999068"/>
    <lineage>
        <taxon>Bacteria</taxon>
        <taxon>Pseudomonadati</taxon>
        <taxon>Pseudomonadota</taxon>
        <taxon>Gammaproteobacteria</taxon>
        <taxon>Alteromonadales</taxon>
        <taxon>Shewanellaceae</taxon>
        <taxon>Shewanella</taxon>
    </lineage>
</organism>
<keyword evidence="7" id="KW-0479">Metal-binding</keyword>
<dbReference type="GO" id="GO:0008716">
    <property type="term" value="F:D-alanine-D-alanine ligase activity"/>
    <property type="evidence" value="ECO:0007669"/>
    <property type="project" value="UniProtKB-EC"/>
</dbReference>
<sequence length="333" mass="37039">MSTTNILLLCGGGGDEHAISLLSANYFESSLATQPQFNVLRVELDAQGQYRTADGESCELNNRKQIRFENPDKAPWQVDYAIPCIHGFPGETGDIQSYFELIDLPYFGCKAEASRNCFNKITAKMWFSALNIPNTPYLFLSELSASTVKQVSEAFEQWGSIFVKAASQGSSVGCYRVDNIDEVETTLAQAFQFSDYVIVEKTIHARELEVAVYEIDGNIVATVPGEVVCSSNNFYTFDEKYATDSQAQTHVVADVTKEVSDLIRQYAVSAFKGMKLRHLSRIDFFLTDDGEVLLNEINTFPGLTPISMFPKMLQNHGHSFAAFLSSNIETSHS</sequence>
<keyword evidence="6 16" id="KW-0436">Ligase</keyword>
<evidence type="ECO:0000256" key="2">
    <source>
        <dbReference type="ARBA" id="ARBA00001946"/>
    </source>
</evidence>
<dbReference type="PIRSF" id="PIRSF039102">
    <property type="entry name" value="Ddl/VanB"/>
    <property type="match status" value="1"/>
</dbReference>
<dbReference type="PANTHER" id="PTHR23132:SF25">
    <property type="entry name" value="D-ALANINE--D-ALANINE LIGASE A"/>
    <property type="match status" value="1"/>
</dbReference>
<evidence type="ECO:0000259" key="18">
    <source>
        <dbReference type="PROSITE" id="PS50975"/>
    </source>
</evidence>
<evidence type="ECO:0000256" key="6">
    <source>
        <dbReference type="ARBA" id="ARBA00022598"/>
    </source>
</evidence>
<keyword evidence="16" id="KW-0963">Cytoplasm</keyword>
<dbReference type="Gene3D" id="3.30.1490.20">
    <property type="entry name" value="ATP-grasp fold, A domain"/>
    <property type="match status" value="1"/>
</dbReference>
<evidence type="ECO:0000256" key="13">
    <source>
        <dbReference type="ARBA" id="ARBA00023211"/>
    </source>
</evidence>
<name>A0ABZ0JTV2_9GAMM</name>
<comment type="cofactor">
    <cofactor evidence="2">
        <name>Mg(2+)</name>
        <dbReference type="ChEBI" id="CHEBI:18420"/>
    </cofactor>
</comment>
<dbReference type="Proteomes" id="UP001529491">
    <property type="component" value="Chromosome"/>
</dbReference>
<evidence type="ECO:0000256" key="15">
    <source>
        <dbReference type="ARBA" id="ARBA00047614"/>
    </source>
</evidence>
<dbReference type="NCBIfam" id="TIGR01205">
    <property type="entry name" value="D_ala_D_alaTIGR"/>
    <property type="match status" value="1"/>
</dbReference>
<dbReference type="InterPro" id="IPR013815">
    <property type="entry name" value="ATP_grasp_subdomain_1"/>
</dbReference>
<dbReference type="PANTHER" id="PTHR23132">
    <property type="entry name" value="D-ALANINE--D-ALANINE LIGASE"/>
    <property type="match status" value="1"/>
</dbReference>
<dbReference type="InterPro" id="IPR016185">
    <property type="entry name" value="PreATP-grasp_dom_sf"/>
</dbReference>
<dbReference type="Gene3D" id="3.40.50.20">
    <property type="match status" value="1"/>
</dbReference>
<keyword evidence="9 17" id="KW-0067">ATP-binding</keyword>
<evidence type="ECO:0000256" key="12">
    <source>
        <dbReference type="ARBA" id="ARBA00022984"/>
    </source>
</evidence>
<dbReference type="PROSITE" id="PS50975">
    <property type="entry name" value="ATP_GRASP"/>
    <property type="match status" value="1"/>
</dbReference>
<dbReference type="EC" id="6.3.2.4" evidence="16"/>
<keyword evidence="12 16" id="KW-0573">Peptidoglycan synthesis</keyword>
<dbReference type="InterPro" id="IPR000291">
    <property type="entry name" value="D-Ala_lig_Van_CS"/>
</dbReference>
<protein>
    <recommendedName>
        <fullName evidence="16">D-alanine--D-alanine ligase</fullName>
        <ecNumber evidence="16">6.3.2.4</ecNumber>
    </recommendedName>
    <alternativeName>
        <fullName evidence="16">D-Ala-D-Ala ligase</fullName>
    </alternativeName>
    <alternativeName>
        <fullName evidence="16">D-alanylalanine synthetase</fullName>
    </alternativeName>
</protein>
<dbReference type="SUPFAM" id="SSF52440">
    <property type="entry name" value="PreATP-grasp domain"/>
    <property type="match status" value="1"/>
</dbReference>
<dbReference type="RefSeq" id="WP_310471366.1">
    <property type="nucleotide sequence ID" value="NZ_CP136522.1"/>
</dbReference>
<dbReference type="InterPro" id="IPR011095">
    <property type="entry name" value="Dala_Dala_lig_C"/>
</dbReference>
<comment type="subcellular location">
    <subcellularLocation>
        <location evidence="16">Cytoplasm</location>
    </subcellularLocation>
</comment>
<accession>A0ABZ0JTV2</accession>
<dbReference type="Pfam" id="PF07478">
    <property type="entry name" value="Dala_Dala_lig_C"/>
    <property type="match status" value="1"/>
</dbReference>
<evidence type="ECO:0000256" key="14">
    <source>
        <dbReference type="ARBA" id="ARBA00023316"/>
    </source>
</evidence>
<gene>
    <name evidence="16" type="primary">ddl</name>
    <name evidence="19" type="ORF">RGE70_10305</name>
</gene>
<feature type="domain" description="ATP-grasp" evidence="18">
    <location>
        <begin position="124"/>
        <end position="329"/>
    </location>
</feature>
<dbReference type="InterPro" id="IPR011127">
    <property type="entry name" value="Dala_Dala_lig_N"/>
</dbReference>
<reference evidence="19 20" key="1">
    <citation type="submission" date="2023-10" db="EMBL/GenBank/DDBJ databases">
        <title>Complete genome sequence of Shewanella sp. DAU334.</title>
        <authorList>
            <person name="Lee Y.-S."/>
            <person name="Jeong H.-R."/>
            <person name="Hwang E.-J."/>
            <person name="Choi Y.-L."/>
            <person name="Kim G.-D."/>
        </authorList>
    </citation>
    <scope>NUCLEOTIDE SEQUENCE [LARGE SCALE GENOMIC DNA]</scope>
    <source>
        <strain evidence="19 20">DAU334</strain>
    </source>
</reference>
<comment type="function">
    <text evidence="3 16">Cell wall formation.</text>
</comment>
<dbReference type="Pfam" id="PF01820">
    <property type="entry name" value="Dala_Dala_lig_N"/>
    <property type="match status" value="1"/>
</dbReference>
<evidence type="ECO:0000313" key="19">
    <source>
        <dbReference type="EMBL" id="WOT03742.1"/>
    </source>
</evidence>
<dbReference type="PROSITE" id="PS00843">
    <property type="entry name" value="DALA_DALA_LIGASE_1"/>
    <property type="match status" value="1"/>
</dbReference>
<comment type="cofactor">
    <cofactor evidence="1">
        <name>Mn(2+)</name>
        <dbReference type="ChEBI" id="CHEBI:29035"/>
    </cofactor>
</comment>
<evidence type="ECO:0000256" key="11">
    <source>
        <dbReference type="ARBA" id="ARBA00022960"/>
    </source>
</evidence>